<dbReference type="AlphaFoldDB" id="A0A3A3G239"/>
<protein>
    <recommendedName>
        <fullName evidence="3">Uracil-DNA glycosylase-like domain-containing protein</fullName>
    </recommendedName>
</protein>
<evidence type="ECO:0008006" key="3">
    <source>
        <dbReference type="Google" id="ProtNLM"/>
    </source>
</evidence>
<proteinExistence type="predicted"/>
<organism evidence="1 2">
    <name type="scientific">Noviherbaspirillum sedimenti</name>
    <dbReference type="NCBI Taxonomy" id="2320865"/>
    <lineage>
        <taxon>Bacteria</taxon>
        <taxon>Pseudomonadati</taxon>
        <taxon>Pseudomonadota</taxon>
        <taxon>Betaproteobacteria</taxon>
        <taxon>Burkholderiales</taxon>
        <taxon>Oxalobacteraceae</taxon>
        <taxon>Noviherbaspirillum</taxon>
    </lineage>
</organism>
<name>A0A3A3G239_9BURK</name>
<reference evidence="2" key="1">
    <citation type="submission" date="2018-09" db="EMBL/GenBank/DDBJ databases">
        <authorList>
            <person name="Zhu H."/>
        </authorList>
    </citation>
    <scope>NUCLEOTIDE SEQUENCE [LARGE SCALE GENOMIC DNA]</scope>
    <source>
        <strain evidence="2">K1S02-23</strain>
    </source>
</reference>
<evidence type="ECO:0000313" key="1">
    <source>
        <dbReference type="EMBL" id="RJG02001.1"/>
    </source>
</evidence>
<comment type="caution">
    <text evidence="1">The sequence shown here is derived from an EMBL/GenBank/DDBJ whole genome shotgun (WGS) entry which is preliminary data.</text>
</comment>
<accession>A0A3A3G239</accession>
<keyword evidence="2" id="KW-1185">Reference proteome</keyword>
<sequence length="201" mass="22415">MRDPQNAKVFIIGKNQATPFTIEKVGSHERHIDALFNRNGETCDELYHAVRDGKSSRSRPVIETLTTRLAQQGIHEVLETNVICYSTPMSRDLAQEVHAGGTKRGEEIFHTLLKVIQPPILIAHGQSVRTALEQSLGQPLPRLPENPTSDVVSTELHFGNYRPVVMVIPSLAMPQANKWASWRPAHLDSLAEKVARVLDAF</sequence>
<evidence type="ECO:0000313" key="2">
    <source>
        <dbReference type="Proteomes" id="UP000266327"/>
    </source>
</evidence>
<dbReference type="EMBL" id="QYUQ01000002">
    <property type="protein sequence ID" value="RJG02001.1"/>
    <property type="molecule type" value="Genomic_DNA"/>
</dbReference>
<gene>
    <name evidence="1" type="ORF">D3878_10770</name>
</gene>
<dbReference type="Proteomes" id="UP000266327">
    <property type="component" value="Unassembled WGS sequence"/>
</dbReference>